<accession>A0A7W7RV25</accession>
<protein>
    <submittedName>
        <fullName evidence="1">Uncharacterized protein</fullName>
    </submittedName>
</protein>
<name>A0A7W7RV25_9ACTN</name>
<proteinExistence type="predicted"/>
<dbReference type="AlphaFoldDB" id="A0A7W7RV25"/>
<gene>
    <name evidence="1" type="ORF">FHR32_003089</name>
</gene>
<sequence>MLSLIVLSVVATSVLGPLILNSGSVPGFPGLGSQPAILVWALAFGYGQQVVTRSVDQRADNLLSAASPLVPADRGIRAA</sequence>
<comment type="caution">
    <text evidence="1">The sequence shown here is derived from an EMBL/GenBank/DDBJ whole genome shotgun (WGS) entry which is preliminary data.</text>
</comment>
<evidence type="ECO:0000313" key="1">
    <source>
        <dbReference type="EMBL" id="MBB4938784.1"/>
    </source>
</evidence>
<organism evidence="1 2">
    <name type="scientific">Streptosporangium album</name>
    <dbReference type="NCBI Taxonomy" id="47479"/>
    <lineage>
        <taxon>Bacteria</taxon>
        <taxon>Bacillati</taxon>
        <taxon>Actinomycetota</taxon>
        <taxon>Actinomycetes</taxon>
        <taxon>Streptosporangiales</taxon>
        <taxon>Streptosporangiaceae</taxon>
        <taxon>Streptosporangium</taxon>
    </lineage>
</organism>
<dbReference type="EMBL" id="JACHJU010000001">
    <property type="protein sequence ID" value="MBB4938784.1"/>
    <property type="molecule type" value="Genomic_DNA"/>
</dbReference>
<keyword evidence="2" id="KW-1185">Reference proteome</keyword>
<dbReference type="Proteomes" id="UP000534286">
    <property type="component" value="Unassembled WGS sequence"/>
</dbReference>
<reference evidence="1 2" key="1">
    <citation type="submission" date="2020-08" db="EMBL/GenBank/DDBJ databases">
        <title>Sequencing the genomes of 1000 actinobacteria strains.</title>
        <authorList>
            <person name="Klenk H.-P."/>
        </authorList>
    </citation>
    <scope>NUCLEOTIDE SEQUENCE [LARGE SCALE GENOMIC DNA]</scope>
    <source>
        <strain evidence="1 2">DSM 43023</strain>
    </source>
</reference>
<evidence type="ECO:0000313" key="2">
    <source>
        <dbReference type="Proteomes" id="UP000534286"/>
    </source>
</evidence>
<dbReference type="RefSeq" id="WP_184754908.1">
    <property type="nucleotide sequence ID" value="NZ_BAABEK010000010.1"/>
</dbReference>